<evidence type="ECO:0000313" key="2">
    <source>
        <dbReference type="EMBL" id="CAL6059955.1"/>
    </source>
</evidence>
<reference evidence="1" key="1">
    <citation type="submission" date="2023-06" db="EMBL/GenBank/DDBJ databases">
        <authorList>
            <person name="Kurt Z."/>
        </authorList>
    </citation>
    <scope>NUCLEOTIDE SEQUENCE</scope>
</reference>
<proteinExistence type="predicted"/>
<dbReference type="Proteomes" id="UP001642409">
    <property type="component" value="Unassembled WGS sequence"/>
</dbReference>
<evidence type="ECO:0000313" key="3">
    <source>
        <dbReference type="Proteomes" id="UP001642409"/>
    </source>
</evidence>
<reference evidence="2 3" key="2">
    <citation type="submission" date="2024-07" db="EMBL/GenBank/DDBJ databases">
        <authorList>
            <person name="Akdeniz Z."/>
        </authorList>
    </citation>
    <scope>NUCLEOTIDE SEQUENCE [LARGE SCALE GENOMIC DNA]</scope>
</reference>
<dbReference type="EMBL" id="CAXDID020000227">
    <property type="protein sequence ID" value="CAL6059955.1"/>
    <property type="molecule type" value="Genomic_DNA"/>
</dbReference>
<name>A0AA86U917_9EUKA</name>
<evidence type="ECO:0000313" key="1">
    <source>
        <dbReference type="EMBL" id="CAI9948130.1"/>
    </source>
</evidence>
<organism evidence="1">
    <name type="scientific">Hexamita inflata</name>
    <dbReference type="NCBI Taxonomy" id="28002"/>
    <lineage>
        <taxon>Eukaryota</taxon>
        <taxon>Metamonada</taxon>
        <taxon>Diplomonadida</taxon>
        <taxon>Hexamitidae</taxon>
        <taxon>Hexamitinae</taxon>
        <taxon>Hexamita</taxon>
    </lineage>
</organism>
<dbReference type="EMBL" id="CATOUU010000785">
    <property type="protein sequence ID" value="CAI9948130.1"/>
    <property type="molecule type" value="Genomic_DNA"/>
</dbReference>
<comment type="caution">
    <text evidence="1">The sequence shown here is derived from an EMBL/GenBank/DDBJ whole genome shotgun (WGS) entry which is preliminary data.</text>
</comment>
<keyword evidence="3" id="KW-1185">Reference proteome</keyword>
<gene>
    <name evidence="1" type="ORF">HINF_LOCUS35775</name>
    <name evidence="2" type="ORF">HINF_LOCUS48996</name>
</gene>
<dbReference type="AlphaFoldDB" id="A0AA86U917"/>
<accession>A0AA86U917</accession>
<sequence>MKFPRGHQNIKIKQKGEKLLFFKLYNKIKYTTFEIYTTMQYKKPSLKCVLVFSNLNFNYCRLSKIATTPNLVNRLLSPIASALVSLTDFSFDIMRLLKNLTYCRLVIFI</sequence>
<protein>
    <submittedName>
        <fullName evidence="2">Hypothetical_protein</fullName>
    </submittedName>
</protein>